<dbReference type="Proteomes" id="UP001218188">
    <property type="component" value="Unassembled WGS sequence"/>
</dbReference>
<keyword evidence="3" id="KW-1185">Reference proteome</keyword>
<feature type="region of interest" description="Disordered" evidence="1">
    <location>
        <begin position="1"/>
        <end position="23"/>
    </location>
</feature>
<reference evidence="2" key="1">
    <citation type="submission" date="2023-03" db="EMBL/GenBank/DDBJ databases">
        <title>Massive genome expansion in bonnet fungi (Mycena s.s.) driven by repeated elements and novel gene families across ecological guilds.</title>
        <authorList>
            <consortium name="Lawrence Berkeley National Laboratory"/>
            <person name="Harder C.B."/>
            <person name="Miyauchi S."/>
            <person name="Viragh M."/>
            <person name="Kuo A."/>
            <person name="Thoen E."/>
            <person name="Andreopoulos B."/>
            <person name="Lu D."/>
            <person name="Skrede I."/>
            <person name="Drula E."/>
            <person name="Henrissat B."/>
            <person name="Morin E."/>
            <person name="Kohler A."/>
            <person name="Barry K."/>
            <person name="LaButti K."/>
            <person name="Morin E."/>
            <person name="Salamov A."/>
            <person name="Lipzen A."/>
            <person name="Mereny Z."/>
            <person name="Hegedus B."/>
            <person name="Baldrian P."/>
            <person name="Stursova M."/>
            <person name="Weitz H."/>
            <person name="Taylor A."/>
            <person name="Grigoriev I.V."/>
            <person name="Nagy L.G."/>
            <person name="Martin F."/>
            <person name="Kauserud H."/>
        </authorList>
    </citation>
    <scope>NUCLEOTIDE SEQUENCE</scope>
    <source>
        <strain evidence="2">CBHHK200</strain>
    </source>
</reference>
<gene>
    <name evidence="2" type="ORF">C8F04DRAFT_1351594</name>
</gene>
<protein>
    <submittedName>
        <fullName evidence="2">Uncharacterized protein</fullName>
    </submittedName>
</protein>
<proteinExistence type="predicted"/>
<dbReference type="EMBL" id="JARJCM010000006">
    <property type="protein sequence ID" value="KAJ7044896.1"/>
    <property type="molecule type" value="Genomic_DNA"/>
</dbReference>
<comment type="caution">
    <text evidence="2">The sequence shown here is derived from an EMBL/GenBank/DDBJ whole genome shotgun (WGS) entry which is preliminary data.</text>
</comment>
<evidence type="ECO:0000256" key="1">
    <source>
        <dbReference type="SAM" id="MobiDB-lite"/>
    </source>
</evidence>
<evidence type="ECO:0000313" key="2">
    <source>
        <dbReference type="EMBL" id="KAJ7044896.1"/>
    </source>
</evidence>
<sequence length="275" mass="29719">MVKDPSSHTPSPKHSRGAPPCVSPTNFTEFDRLKLLVPFIQTAKVRAKHAIILSCAIDAPDAPPHISRALDALGTEAEGQRYGHWLQAVDGDVAHGDGDGKDRNRYENEVTEVEGAEPGDLIISAGPRERIVRGPASPRMPNLARIGRGRRDLRKELLLGVFQRAKEFADVQVLKSKGKAADESGELRLSETLHQASLKVEVKRVVMGDACSVVQIALHTGASPPLGLRLVKAAQHGFFMVGVHGSSGLIQVEANPFPKWTMQPAATFRGRGAFL</sequence>
<organism evidence="2 3">
    <name type="scientific">Mycena alexandri</name>
    <dbReference type="NCBI Taxonomy" id="1745969"/>
    <lineage>
        <taxon>Eukaryota</taxon>
        <taxon>Fungi</taxon>
        <taxon>Dikarya</taxon>
        <taxon>Basidiomycota</taxon>
        <taxon>Agaricomycotina</taxon>
        <taxon>Agaricomycetes</taxon>
        <taxon>Agaricomycetidae</taxon>
        <taxon>Agaricales</taxon>
        <taxon>Marasmiineae</taxon>
        <taxon>Mycenaceae</taxon>
        <taxon>Mycena</taxon>
    </lineage>
</organism>
<evidence type="ECO:0000313" key="3">
    <source>
        <dbReference type="Proteomes" id="UP001218188"/>
    </source>
</evidence>
<dbReference type="AlphaFoldDB" id="A0AAD6TE97"/>
<accession>A0AAD6TE97</accession>
<name>A0AAD6TE97_9AGAR</name>